<dbReference type="SUPFAM" id="SSF55068">
    <property type="entry name" value="Peptide methionine sulfoxide reductase"/>
    <property type="match status" value="1"/>
</dbReference>
<gene>
    <name evidence="4" type="primary">msrA_18</name>
    <name evidence="4" type="ORF">SDC9_149936</name>
</gene>
<evidence type="ECO:0000259" key="3">
    <source>
        <dbReference type="Pfam" id="PF01625"/>
    </source>
</evidence>
<proteinExistence type="inferred from homology"/>
<evidence type="ECO:0000256" key="2">
    <source>
        <dbReference type="ARBA" id="ARBA00023002"/>
    </source>
</evidence>
<dbReference type="AlphaFoldDB" id="A0A645EMY3"/>
<keyword evidence="2 4" id="KW-0560">Oxidoreductase</keyword>
<accession>A0A645EMY3</accession>
<dbReference type="InterPro" id="IPR002569">
    <property type="entry name" value="Met_Sox_Rdtase_MsrA_dom"/>
</dbReference>
<dbReference type="HAMAP" id="MF_01401">
    <property type="entry name" value="MsrA"/>
    <property type="match status" value="1"/>
</dbReference>
<dbReference type="EC" id="1.8.4.11" evidence="1"/>
<dbReference type="InterPro" id="IPR036509">
    <property type="entry name" value="Met_Sox_Rdtase_MsrA_sf"/>
</dbReference>
<evidence type="ECO:0000313" key="4">
    <source>
        <dbReference type="EMBL" id="MPN02720.1"/>
    </source>
</evidence>
<protein>
    <recommendedName>
        <fullName evidence="1">peptide-methionine (S)-S-oxide reductase</fullName>
        <ecNumber evidence="1">1.8.4.11</ecNumber>
    </recommendedName>
</protein>
<sequence>MKKCYELAERHFWGENKTMSKEIATLAGGCFWCMLEPFDERPGIESVVSGYTGGFKENPTYEEVKAGGTGHTEAIQITFDNSVISYGELLDIYWQQTDPTDAMGQFMDRGSSYRPEIFYHSETQKEIAERSKEELKDKLAIAATIVTQISPASIFYPAEEYHQDFYKKEENHERMIPLEEDRQNRLNEVWGEADKHEKNI</sequence>
<dbReference type="GO" id="GO:0008113">
    <property type="term" value="F:peptide-methionine (S)-S-oxide reductase activity"/>
    <property type="evidence" value="ECO:0007669"/>
    <property type="project" value="UniProtKB-EC"/>
</dbReference>
<feature type="domain" description="Peptide methionine sulphoxide reductase MsrA" evidence="3">
    <location>
        <begin position="24"/>
        <end position="172"/>
    </location>
</feature>
<organism evidence="4">
    <name type="scientific">bioreactor metagenome</name>
    <dbReference type="NCBI Taxonomy" id="1076179"/>
    <lineage>
        <taxon>unclassified sequences</taxon>
        <taxon>metagenomes</taxon>
        <taxon>ecological metagenomes</taxon>
    </lineage>
</organism>
<dbReference type="PANTHER" id="PTHR43774:SF1">
    <property type="entry name" value="PEPTIDE METHIONINE SULFOXIDE REDUCTASE MSRA 2"/>
    <property type="match status" value="1"/>
</dbReference>
<evidence type="ECO:0000256" key="1">
    <source>
        <dbReference type="ARBA" id="ARBA00012502"/>
    </source>
</evidence>
<dbReference type="NCBIfam" id="TIGR00401">
    <property type="entry name" value="msrA"/>
    <property type="match status" value="1"/>
</dbReference>
<dbReference type="Gene3D" id="3.30.1060.10">
    <property type="entry name" value="Peptide methionine sulphoxide reductase MsrA"/>
    <property type="match status" value="1"/>
</dbReference>
<dbReference type="PANTHER" id="PTHR43774">
    <property type="entry name" value="PEPTIDE METHIONINE SULFOXIDE REDUCTASE"/>
    <property type="match status" value="1"/>
</dbReference>
<reference evidence="4" key="1">
    <citation type="submission" date="2019-08" db="EMBL/GenBank/DDBJ databases">
        <authorList>
            <person name="Kucharzyk K."/>
            <person name="Murdoch R.W."/>
            <person name="Higgins S."/>
            <person name="Loffler F."/>
        </authorList>
    </citation>
    <scope>NUCLEOTIDE SEQUENCE</scope>
</reference>
<comment type="caution">
    <text evidence="4">The sequence shown here is derived from an EMBL/GenBank/DDBJ whole genome shotgun (WGS) entry which is preliminary data.</text>
</comment>
<dbReference type="EMBL" id="VSSQ01048670">
    <property type="protein sequence ID" value="MPN02720.1"/>
    <property type="molecule type" value="Genomic_DNA"/>
</dbReference>
<name>A0A645EMY3_9ZZZZ</name>
<dbReference type="Pfam" id="PF01625">
    <property type="entry name" value="PMSR"/>
    <property type="match status" value="1"/>
</dbReference>